<dbReference type="InterPro" id="IPR021401">
    <property type="entry name" value="DUF3040"/>
</dbReference>
<evidence type="ECO:0000313" key="2">
    <source>
        <dbReference type="EMBL" id="MBB4679837.1"/>
    </source>
</evidence>
<proteinExistence type="predicted"/>
<comment type="caution">
    <text evidence="2">The sequence shown here is derived from an EMBL/GenBank/DDBJ whole genome shotgun (WGS) entry which is preliminary data.</text>
</comment>
<reference evidence="2 3" key="1">
    <citation type="submission" date="2020-08" db="EMBL/GenBank/DDBJ databases">
        <title>Sequencing the genomes of 1000 actinobacteria strains.</title>
        <authorList>
            <person name="Klenk H.-P."/>
        </authorList>
    </citation>
    <scope>NUCLEOTIDE SEQUENCE [LARGE SCALE GENOMIC DNA]</scope>
    <source>
        <strain evidence="2 3">DSM 44230</strain>
    </source>
</reference>
<feature type="transmembrane region" description="Helical" evidence="1">
    <location>
        <begin position="42"/>
        <end position="62"/>
    </location>
</feature>
<protein>
    <recommendedName>
        <fullName evidence="4">DUF3040 domain-containing protein</fullName>
    </recommendedName>
</protein>
<accession>A0A7W7FW24</accession>
<evidence type="ECO:0000256" key="1">
    <source>
        <dbReference type="SAM" id="Phobius"/>
    </source>
</evidence>
<dbReference type="EMBL" id="JACHMH010000001">
    <property type="protein sequence ID" value="MBB4679837.1"/>
    <property type="molecule type" value="Genomic_DNA"/>
</dbReference>
<dbReference type="AlphaFoldDB" id="A0A7W7FW24"/>
<dbReference type="RefSeq" id="WP_185005538.1">
    <property type="nucleotide sequence ID" value="NZ_BAAAUI010000043.1"/>
</dbReference>
<name>A0A7W7FW24_9PSEU</name>
<keyword evidence="1" id="KW-0812">Transmembrane</keyword>
<dbReference type="Proteomes" id="UP000533598">
    <property type="component" value="Unassembled WGS sequence"/>
</dbReference>
<dbReference type="Pfam" id="PF11239">
    <property type="entry name" value="DUF3040"/>
    <property type="match status" value="1"/>
</dbReference>
<gene>
    <name evidence="2" type="ORF">HNR67_005955</name>
</gene>
<evidence type="ECO:0000313" key="3">
    <source>
        <dbReference type="Proteomes" id="UP000533598"/>
    </source>
</evidence>
<organism evidence="2 3">
    <name type="scientific">Crossiella cryophila</name>
    <dbReference type="NCBI Taxonomy" id="43355"/>
    <lineage>
        <taxon>Bacteria</taxon>
        <taxon>Bacillati</taxon>
        <taxon>Actinomycetota</taxon>
        <taxon>Actinomycetes</taxon>
        <taxon>Pseudonocardiales</taxon>
        <taxon>Pseudonocardiaceae</taxon>
        <taxon>Crossiella</taxon>
    </lineage>
</organism>
<keyword evidence="1" id="KW-1133">Transmembrane helix</keyword>
<keyword evidence="1" id="KW-0472">Membrane</keyword>
<evidence type="ECO:0008006" key="4">
    <source>
        <dbReference type="Google" id="ProtNLM"/>
    </source>
</evidence>
<sequence>MALRDHEQRALAEIERRLAEEDPRLAERFLGLSSPSLRNRQAVLALLGVLGAYALGLTVLVIGVSGAWIELIVLGAVISVSVLAWFTWKRLHRR</sequence>
<keyword evidence="3" id="KW-1185">Reference proteome</keyword>
<feature type="transmembrane region" description="Helical" evidence="1">
    <location>
        <begin position="68"/>
        <end position="88"/>
    </location>
</feature>